<dbReference type="InterPro" id="IPR029058">
    <property type="entry name" value="AB_hydrolase_fold"/>
</dbReference>
<evidence type="ECO:0000256" key="3">
    <source>
        <dbReference type="PIRSR" id="PIRSR001112-1"/>
    </source>
</evidence>
<feature type="active site" description="Proton donor" evidence="3">
    <location>
        <position position="347"/>
    </location>
</feature>
<dbReference type="EMBL" id="VCHE01000114">
    <property type="protein sequence ID" value="KAB2571024.1"/>
    <property type="molecule type" value="Genomic_DNA"/>
</dbReference>
<evidence type="ECO:0000313" key="6">
    <source>
        <dbReference type="Proteomes" id="UP000325902"/>
    </source>
</evidence>
<protein>
    <submittedName>
        <fullName evidence="5">Juvenile hormone epoxide hydrolase 1</fullName>
    </submittedName>
</protein>
<dbReference type="PIRSF" id="PIRSF001112">
    <property type="entry name" value="Epoxide_hydrolase"/>
    <property type="match status" value="1"/>
</dbReference>
<name>A0A5N5D0V6_9PEZI</name>
<dbReference type="Proteomes" id="UP000325902">
    <property type="component" value="Unassembled WGS sequence"/>
</dbReference>
<dbReference type="InterPro" id="IPR010497">
    <property type="entry name" value="Epoxide_hydro_N"/>
</dbReference>
<comment type="caution">
    <text evidence="5">The sequence shown here is derived from an EMBL/GenBank/DDBJ whole genome shotgun (WGS) entry which is preliminary data.</text>
</comment>
<dbReference type="GO" id="GO:0097176">
    <property type="term" value="P:epoxide metabolic process"/>
    <property type="evidence" value="ECO:0007669"/>
    <property type="project" value="TreeGrafter"/>
</dbReference>
<evidence type="ECO:0000259" key="4">
    <source>
        <dbReference type="Pfam" id="PF06441"/>
    </source>
</evidence>
<keyword evidence="6" id="KW-1185">Reference proteome</keyword>
<proteinExistence type="inferred from homology"/>
<evidence type="ECO:0000313" key="5">
    <source>
        <dbReference type="EMBL" id="KAB2571024.1"/>
    </source>
</evidence>
<evidence type="ECO:0000256" key="1">
    <source>
        <dbReference type="ARBA" id="ARBA00010088"/>
    </source>
</evidence>
<evidence type="ECO:0000256" key="2">
    <source>
        <dbReference type="ARBA" id="ARBA00022801"/>
    </source>
</evidence>
<feature type="domain" description="Epoxide hydrolase N-terminal" evidence="4">
    <location>
        <begin position="18"/>
        <end position="138"/>
    </location>
</feature>
<dbReference type="GO" id="GO:0004301">
    <property type="term" value="F:epoxide hydrolase activity"/>
    <property type="evidence" value="ECO:0007669"/>
    <property type="project" value="TreeGrafter"/>
</dbReference>
<dbReference type="SUPFAM" id="SSF53474">
    <property type="entry name" value="alpha/beta-Hydrolases"/>
    <property type="match status" value="1"/>
</dbReference>
<dbReference type="PRINTS" id="PR00412">
    <property type="entry name" value="EPOXHYDRLASE"/>
</dbReference>
<sequence length="426" mass="46429">MTSPFATPPHPITGGKLSPFTVSVPDAEIQKLKTLLELLPIAAPNHANAAQHAGRFGVTRDWLASAVAHWADPTAFDWRAHEATINSVPHFKLDVADDYDASGSGKPYTIHFAALFSANPDALPILLMHGWPGSFAEFLPILLALQERYKDDPAALPYHLVVPSLTGFGFSSPPPVDVDLTTEDQARIMAKLMATLGFGKKKGGAAAAAGGTGGYLVQGGDVGSIVGTAMAALYDDVRGAHLNMIMLREPPPGVDAAAIKYSERELEKMEDGKRFLETGSDYARIHGNKPSTVGLAVGSSPVALLAWIGEKMLAWSDPATQPSLDDILRNISIYWFSGCYPTSIWFYRNFVDRSRISEKITWKGIKGKPVGFSSFRREISLPPKAWLDATGVVSWYREHEQGGHFAALERPQVLWKDVEDFIRESF</sequence>
<dbReference type="OrthoDB" id="7130006at2759"/>
<reference evidence="5 6" key="1">
    <citation type="journal article" date="2019" name="Sci. Rep.">
        <title>A multi-omics analysis of the grapevine pathogen Lasiodiplodia theobromae reveals that temperature affects the expression of virulence- and pathogenicity-related genes.</title>
        <authorList>
            <person name="Felix C."/>
            <person name="Meneses R."/>
            <person name="Goncalves M.F.M."/>
            <person name="Tilleman L."/>
            <person name="Duarte A.S."/>
            <person name="Jorrin-Novo J.V."/>
            <person name="Van de Peer Y."/>
            <person name="Deforce D."/>
            <person name="Van Nieuwerburgh F."/>
            <person name="Esteves A.C."/>
            <person name="Alves A."/>
        </authorList>
    </citation>
    <scope>NUCLEOTIDE SEQUENCE [LARGE SCALE GENOMIC DNA]</scope>
    <source>
        <strain evidence="5 6">LA-SOL3</strain>
    </source>
</reference>
<dbReference type="Pfam" id="PF06441">
    <property type="entry name" value="EHN"/>
    <property type="match status" value="1"/>
</dbReference>
<keyword evidence="2 5" id="KW-0378">Hydrolase</keyword>
<dbReference type="PANTHER" id="PTHR21661">
    <property type="entry name" value="EPOXIDE HYDROLASE 1-RELATED"/>
    <property type="match status" value="1"/>
</dbReference>
<dbReference type="AlphaFoldDB" id="A0A5N5D0V6"/>
<organism evidence="5 6">
    <name type="scientific">Lasiodiplodia theobromae</name>
    <dbReference type="NCBI Taxonomy" id="45133"/>
    <lineage>
        <taxon>Eukaryota</taxon>
        <taxon>Fungi</taxon>
        <taxon>Dikarya</taxon>
        <taxon>Ascomycota</taxon>
        <taxon>Pezizomycotina</taxon>
        <taxon>Dothideomycetes</taxon>
        <taxon>Dothideomycetes incertae sedis</taxon>
        <taxon>Botryosphaeriales</taxon>
        <taxon>Botryosphaeriaceae</taxon>
        <taxon>Lasiodiplodia</taxon>
    </lineage>
</organism>
<dbReference type="Gene3D" id="3.40.50.1820">
    <property type="entry name" value="alpha/beta hydrolase"/>
    <property type="match status" value="1"/>
</dbReference>
<comment type="similarity">
    <text evidence="1">Belongs to the peptidase S33 family.</text>
</comment>
<accession>A0A5N5D0V6</accession>
<dbReference type="PANTHER" id="PTHR21661:SF39">
    <property type="entry name" value="HYDROLASE, PUTATIVE (AFU_ORTHOLOGUE AFUA_3G08960)-RELATED"/>
    <property type="match status" value="1"/>
</dbReference>
<feature type="active site" description="Proton acceptor" evidence="3">
    <location>
        <position position="404"/>
    </location>
</feature>
<dbReference type="InterPro" id="IPR000639">
    <property type="entry name" value="Epox_hydrolase-like"/>
</dbReference>
<dbReference type="InterPro" id="IPR016292">
    <property type="entry name" value="Epoxide_hydrolase"/>
</dbReference>
<feature type="active site" description="Nucleophile" evidence="3">
    <location>
        <position position="221"/>
    </location>
</feature>
<gene>
    <name evidence="5" type="primary">EH1</name>
    <name evidence="5" type="ORF">DBV05_g10330</name>
</gene>